<dbReference type="AlphaFoldDB" id="A0A0R1HUB4"/>
<dbReference type="InterPro" id="IPR050664">
    <property type="entry name" value="Octanoyltrans_LipM/LipL"/>
</dbReference>
<dbReference type="Gene3D" id="3.30.930.10">
    <property type="entry name" value="Bira Bifunctional Protein, Domain 2"/>
    <property type="match status" value="1"/>
</dbReference>
<reference evidence="2 3" key="1">
    <citation type="journal article" date="2015" name="Genome Announc.">
        <title>Expanding the biotechnology potential of lactobacilli through comparative genomics of 213 strains and associated genera.</title>
        <authorList>
            <person name="Sun Z."/>
            <person name="Harris H.M."/>
            <person name="McCann A."/>
            <person name="Guo C."/>
            <person name="Argimon S."/>
            <person name="Zhang W."/>
            <person name="Yang X."/>
            <person name="Jeffery I.B."/>
            <person name="Cooney J.C."/>
            <person name="Kagawa T.F."/>
            <person name="Liu W."/>
            <person name="Song Y."/>
            <person name="Salvetti E."/>
            <person name="Wrobel A."/>
            <person name="Rasinkangas P."/>
            <person name="Parkhill J."/>
            <person name="Rea M.C."/>
            <person name="O'Sullivan O."/>
            <person name="Ritari J."/>
            <person name="Douillard F.P."/>
            <person name="Paul Ross R."/>
            <person name="Yang R."/>
            <person name="Briner A.E."/>
            <person name="Felis G.E."/>
            <person name="de Vos W.M."/>
            <person name="Barrangou R."/>
            <person name="Klaenhammer T.R."/>
            <person name="Caufield P.W."/>
            <person name="Cui Y."/>
            <person name="Zhang H."/>
            <person name="O'Toole P.W."/>
        </authorList>
    </citation>
    <scope>NUCLEOTIDE SEQUENCE [LARGE SCALE GENOMIC DNA]</scope>
    <source>
        <strain evidence="2 3">JCM 15530</strain>
    </source>
</reference>
<evidence type="ECO:0000259" key="1">
    <source>
        <dbReference type="PROSITE" id="PS51733"/>
    </source>
</evidence>
<dbReference type="STRING" id="1302272.FC96_GL000776"/>
<accession>A0A0R1HUB4</accession>
<dbReference type="EMBL" id="AZCX01000013">
    <property type="protein sequence ID" value="KRK47010.1"/>
    <property type="molecule type" value="Genomic_DNA"/>
</dbReference>
<dbReference type="GO" id="GO:0009249">
    <property type="term" value="P:protein lipoylation"/>
    <property type="evidence" value="ECO:0007669"/>
    <property type="project" value="UniProtKB-ARBA"/>
</dbReference>
<name>A0A0R1HUB4_9LACO</name>
<dbReference type="PANTHER" id="PTHR43679:SF2">
    <property type="entry name" value="OCTANOYL-[GCVH]:PROTEIN N-OCTANOYLTRANSFERASE"/>
    <property type="match status" value="1"/>
</dbReference>
<comment type="caution">
    <text evidence="2">The sequence shown here is derived from an EMBL/GenBank/DDBJ whole genome shotgun (WGS) entry which is preliminary data.</text>
</comment>
<protein>
    <submittedName>
        <fullName evidence="2">Lipoate-protein ligase A</fullName>
    </submittedName>
</protein>
<dbReference type="GO" id="GO:0140096">
    <property type="term" value="F:catalytic activity, acting on a protein"/>
    <property type="evidence" value="ECO:0007669"/>
    <property type="project" value="UniProtKB-ARBA"/>
</dbReference>
<dbReference type="GO" id="GO:0016740">
    <property type="term" value="F:transferase activity"/>
    <property type="evidence" value="ECO:0007669"/>
    <property type="project" value="UniProtKB-ARBA"/>
</dbReference>
<dbReference type="InterPro" id="IPR004143">
    <property type="entry name" value="BPL_LPL_catalytic"/>
</dbReference>
<dbReference type="SUPFAM" id="SSF55681">
    <property type="entry name" value="Class II aaRS and biotin synthetases"/>
    <property type="match status" value="1"/>
</dbReference>
<evidence type="ECO:0000313" key="2">
    <source>
        <dbReference type="EMBL" id="KRK47010.1"/>
    </source>
</evidence>
<evidence type="ECO:0000313" key="3">
    <source>
        <dbReference type="Proteomes" id="UP000050911"/>
    </source>
</evidence>
<keyword evidence="3" id="KW-1185">Reference proteome</keyword>
<sequence length="279" mass="30807">MLGVSSLNNRFPFSTVQLLDTPLSRQDQLASFGLTNSLLTVTGTTQQALLHFWTLPPTLILGLKDKHLPDLSAALQSITKNGYDYFLRNSGGLCVVSDGGILNVSLFLPQAQTRLPIDAAYEIMKSLISRAFPQLTIASYEITHSYCPGDFDLSVDGRKFAGISQRRTPGGLVVMAYISVTGDQQFRGALVRDFYQIGLAGQPNQWDFPVVWPESMANLDTLLAQPLTIATAKKAILKALVANDVTLDSKTLPVMIKTESFNHQYQNELQRMVKRQRAL</sequence>
<dbReference type="InterPro" id="IPR045864">
    <property type="entry name" value="aa-tRNA-synth_II/BPL/LPL"/>
</dbReference>
<dbReference type="GO" id="GO:0016874">
    <property type="term" value="F:ligase activity"/>
    <property type="evidence" value="ECO:0007669"/>
    <property type="project" value="UniProtKB-KW"/>
</dbReference>
<dbReference type="CDD" id="cd16443">
    <property type="entry name" value="LplA"/>
    <property type="match status" value="1"/>
</dbReference>
<dbReference type="PANTHER" id="PTHR43679">
    <property type="entry name" value="OCTANOYLTRANSFERASE LIPM-RELATED"/>
    <property type="match status" value="1"/>
</dbReference>
<dbReference type="Proteomes" id="UP000050911">
    <property type="component" value="Unassembled WGS sequence"/>
</dbReference>
<keyword evidence="2" id="KW-0436">Ligase</keyword>
<dbReference type="PROSITE" id="PS51733">
    <property type="entry name" value="BPL_LPL_CATALYTIC"/>
    <property type="match status" value="1"/>
</dbReference>
<gene>
    <name evidence="2" type="ORF">FC96_GL000776</name>
</gene>
<organism evidence="2 3">
    <name type="scientific">Secundilactobacillus kimchicus JCM 15530</name>
    <dbReference type="NCBI Taxonomy" id="1302272"/>
    <lineage>
        <taxon>Bacteria</taxon>
        <taxon>Bacillati</taxon>
        <taxon>Bacillota</taxon>
        <taxon>Bacilli</taxon>
        <taxon>Lactobacillales</taxon>
        <taxon>Lactobacillaceae</taxon>
        <taxon>Secundilactobacillus</taxon>
    </lineage>
</organism>
<dbReference type="PATRIC" id="fig|1302272.5.peg.776"/>
<dbReference type="Pfam" id="PF21948">
    <property type="entry name" value="LplA-B_cat"/>
    <property type="match status" value="1"/>
</dbReference>
<feature type="domain" description="BPL/LPL catalytic" evidence="1">
    <location>
        <begin position="44"/>
        <end position="227"/>
    </location>
</feature>
<proteinExistence type="predicted"/>
<dbReference type="OrthoDB" id="2080934at2"/>